<dbReference type="InterPro" id="IPR013761">
    <property type="entry name" value="SAM/pointed_sf"/>
</dbReference>
<dbReference type="EMBL" id="JBHRSK010000007">
    <property type="protein sequence ID" value="MFC2968558.1"/>
    <property type="molecule type" value="Genomic_DNA"/>
</dbReference>
<evidence type="ECO:0000313" key="6">
    <source>
        <dbReference type="EMBL" id="MFC2968558.1"/>
    </source>
</evidence>
<dbReference type="InterPro" id="IPR001054">
    <property type="entry name" value="A/G_cyclase"/>
</dbReference>
<dbReference type="InterPro" id="IPR001660">
    <property type="entry name" value="SAM"/>
</dbReference>
<dbReference type="RefSeq" id="WP_377833258.1">
    <property type="nucleotide sequence ID" value="NZ_JBHRSK010000007.1"/>
</dbReference>
<organism evidence="6 7">
    <name type="scientific">Acidimangrovimonas pyrenivorans</name>
    <dbReference type="NCBI Taxonomy" id="2030798"/>
    <lineage>
        <taxon>Bacteria</taxon>
        <taxon>Pseudomonadati</taxon>
        <taxon>Pseudomonadota</taxon>
        <taxon>Alphaproteobacteria</taxon>
        <taxon>Rhodobacterales</taxon>
        <taxon>Paracoccaceae</taxon>
        <taxon>Acidimangrovimonas</taxon>
    </lineage>
</organism>
<dbReference type="InterPro" id="IPR029787">
    <property type="entry name" value="Nucleotide_cyclase"/>
</dbReference>
<accession>A0ABV7AGT0</accession>
<dbReference type="PANTHER" id="PTHR16305">
    <property type="entry name" value="TESTICULAR SOLUBLE ADENYLYL CYCLASE"/>
    <property type="match status" value="1"/>
</dbReference>
<dbReference type="CDD" id="cd07302">
    <property type="entry name" value="CHD"/>
    <property type="match status" value="1"/>
</dbReference>
<name>A0ABV7AGT0_9RHOB</name>
<reference evidence="7" key="1">
    <citation type="journal article" date="2019" name="Int. J. Syst. Evol. Microbiol.">
        <title>The Global Catalogue of Microorganisms (GCM) 10K type strain sequencing project: providing services to taxonomists for standard genome sequencing and annotation.</title>
        <authorList>
            <consortium name="The Broad Institute Genomics Platform"/>
            <consortium name="The Broad Institute Genome Sequencing Center for Infectious Disease"/>
            <person name="Wu L."/>
            <person name="Ma J."/>
        </authorList>
    </citation>
    <scope>NUCLEOTIDE SEQUENCE [LARGE SCALE GENOMIC DNA]</scope>
    <source>
        <strain evidence="7">KCTC 62192</strain>
    </source>
</reference>
<dbReference type="SMART" id="SM00454">
    <property type="entry name" value="SAM"/>
    <property type="match status" value="1"/>
</dbReference>
<sequence>MSIEGERLPQEGPARWTIETWLAEIGLAVYSDNFARADIDFEVLPHLTEDDLKELGVASLGHRRKILARVAALRAGTGSDAALAERRYLTVLFCDLVGSTALAERLGAERFHETIGRFYRAVEAATRRFGGYVAQYHGDGVLVYFGYANPIEDAAGRAVDAGLAALEGVARLRGQAGPLAARIGIASGLVVIDGHRPGVPAGTGRAFGATVNLAARVQAAAEPGGIVIAEATGALVRDGFRLRPLGPQPLKGIEAPVPLFAVTGRLAADTAAAARPGRARFVNRTAERAALASAWERVRDGAGGLVLVTGEAGMGKSRLVHEFTEGLVAEGTTVRRFACAPHGQDTPFHPFSGRGDALPEAARLPAGEPAGATPNDRRRQRARRIGALAAGLADGGAGAPHVVWLEDMHWADPSTAAVVAELLSRPRPGLLLIVTSRPPLDPLWNDARLPVQRIALTALSPDHTRDLIRNAMGMASQGQEALVTALTRRADGVPIFAEELGCEMRDRLVASPDAAGNAPASPDRLEVIPASLHQSLQARIDRLRAGRPLLRLAASYGRASPVSMLRDLWPGPGAFDSALAELVEAGFGQLRHGSGDGREDRLVIRHQMVRECAYDMILLRDRRRIHDAIVKVLKARSKRGIEVPATVMADHLERAERLVEAAETWAEAGRNAAAQSADAEAVALYRRALALLPAIPDADWCDRFEADTLLAMVPALIGAEGYRASGPEVMDRVVELSERLDDPQRFFNAMFLQWLDLVARGDIDTAHDMSLGLERMAAEDGSGVLQMVLDRLLGSTYMFRGEFAPARHHLDRFLARYRPEDHAAPLRSFGATENYTTVLCCVSAIEAFEASDSTATEAIGRALAAAEANRHVHTLCHTLTFGAALPAAIRADWDGFATHRARLATLAEDHGLGFWRLVATVLDGIGLIAEGRGADGAESFRTGSEALEGHGFSFMLPTFRMLFARTALARPETAGFAPDLARLEAELERGERWLLEDCRRLRAELCPSPAAE</sequence>
<feature type="domain" description="Guanylate cyclase" evidence="5">
    <location>
        <begin position="90"/>
        <end position="218"/>
    </location>
</feature>
<feature type="domain" description="SAM" evidence="4">
    <location>
        <begin position="17"/>
        <end position="76"/>
    </location>
</feature>
<dbReference type="Pfam" id="PF13191">
    <property type="entry name" value="AAA_16"/>
    <property type="match status" value="1"/>
</dbReference>
<dbReference type="SMART" id="SM00044">
    <property type="entry name" value="CYCc"/>
    <property type="match status" value="1"/>
</dbReference>
<dbReference type="PROSITE" id="PS50105">
    <property type="entry name" value="SAM_DOMAIN"/>
    <property type="match status" value="1"/>
</dbReference>
<dbReference type="InterPro" id="IPR027417">
    <property type="entry name" value="P-loop_NTPase"/>
</dbReference>
<keyword evidence="7" id="KW-1185">Reference proteome</keyword>
<dbReference type="SUPFAM" id="SSF47769">
    <property type="entry name" value="SAM/Pointed domain"/>
    <property type="match status" value="1"/>
</dbReference>
<feature type="region of interest" description="Disordered" evidence="3">
    <location>
        <begin position="354"/>
        <end position="379"/>
    </location>
</feature>
<dbReference type="SUPFAM" id="SSF55073">
    <property type="entry name" value="Nucleotide cyclase"/>
    <property type="match status" value="1"/>
</dbReference>
<proteinExistence type="predicted"/>
<evidence type="ECO:0000256" key="1">
    <source>
        <dbReference type="ARBA" id="ARBA00022741"/>
    </source>
</evidence>
<dbReference type="Gene3D" id="3.30.70.1230">
    <property type="entry name" value="Nucleotide cyclase"/>
    <property type="match status" value="1"/>
</dbReference>
<evidence type="ECO:0000256" key="3">
    <source>
        <dbReference type="SAM" id="MobiDB-lite"/>
    </source>
</evidence>
<evidence type="ECO:0000313" key="7">
    <source>
        <dbReference type="Proteomes" id="UP001595443"/>
    </source>
</evidence>
<gene>
    <name evidence="6" type="ORF">ACFOES_10670</name>
</gene>
<comment type="caution">
    <text evidence="6">The sequence shown here is derived from an EMBL/GenBank/DDBJ whole genome shotgun (WGS) entry which is preliminary data.</text>
</comment>
<dbReference type="Gene3D" id="1.10.150.50">
    <property type="entry name" value="Transcription Factor, Ets-1"/>
    <property type="match status" value="1"/>
</dbReference>
<dbReference type="Pfam" id="PF00211">
    <property type="entry name" value="Guanylate_cyc"/>
    <property type="match status" value="1"/>
</dbReference>
<keyword evidence="1" id="KW-0547">Nucleotide-binding</keyword>
<evidence type="ECO:0000256" key="2">
    <source>
        <dbReference type="ARBA" id="ARBA00022840"/>
    </source>
</evidence>
<evidence type="ECO:0000259" key="5">
    <source>
        <dbReference type="PROSITE" id="PS50125"/>
    </source>
</evidence>
<keyword evidence="2" id="KW-0067">ATP-binding</keyword>
<evidence type="ECO:0000259" key="4">
    <source>
        <dbReference type="PROSITE" id="PS50105"/>
    </source>
</evidence>
<dbReference type="InterPro" id="IPR041664">
    <property type="entry name" value="AAA_16"/>
</dbReference>
<dbReference type="SUPFAM" id="SSF52540">
    <property type="entry name" value="P-loop containing nucleoside triphosphate hydrolases"/>
    <property type="match status" value="1"/>
</dbReference>
<dbReference type="PANTHER" id="PTHR16305:SF28">
    <property type="entry name" value="GUANYLATE CYCLASE DOMAIN-CONTAINING PROTEIN"/>
    <property type="match status" value="1"/>
</dbReference>
<dbReference type="CDD" id="cd09487">
    <property type="entry name" value="SAM_superfamily"/>
    <property type="match status" value="1"/>
</dbReference>
<dbReference type="Proteomes" id="UP001595443">
    <property type="component" value="Unassembled WGS sequence"/>
</dbReference>
<dbReference type="Pfam" id="PF00536">
    <property type="entry name" value="SAM_1"/>
    <property type="match status" value="1"/>
</dbReference>
<protein>
    <submittedName>
        <fullName evidence="6">AAA family ATPase</fullName>
    </submittedName>
</protein>
<dbReference type="PROSITE" id="PS50125">
    <property type="entry name" value="GUANYLATE_CYCLASE_2"/>
    <property type="match status" value="1"/>
</dbReference>